<feature type="domain" description="Transglutaminase-like" evidence="2">
    <location>
        <begin position="75"/>
        <end position="157"/>
    </location>
</feature>
<evidence type="ECO:0000313" key="3">
    <source>
        <dbReference type="EMBL" id="MEU0709425.1"/>
    </source>
</evidence>
<proteinExistence type="predicted"/>
<dbReference type="Pfam" id="PF01841">
    <property type="entry name" value="Transglut_core"/>
    <property type="match status" value="1"/>
</dbReference>
<dbReference type="SUPFAM" id="SSF54001">
    <property type="entry name" value="Cysteine proteinases"/>
    <property type="match status" value="1"/>
</dbReference>
<evidence type="ECO:0000259" key="2">
    <source>
        <dbReference type="Pfam" id="PF01841"/>
    </source>
</evidence>
<accession>A0ABV2WAB1</accession>
<dbReference type="EMBL" id="JBEXZR010000016">
    <property type="protein sequence ID" value="MEU0709425.1"/>
    <property type="molecule type" value="Genomic_DNA"/>
</dbReference>
<dbReference type="InterPro" id="IPR002931">
    <property type="entry name" value="Transglutaminase-like"/>
</dbReference>
<evidence type="ECO:0000256" key="1">
    <source>
        <dbReference type="SAM" id="MobiDB-lite"/>
    </source>
</evidence>
<evidence type="ECO:0000313" key="4">
    <source>
        <dbReference type="Proteomes" id="UP001550378"/>
    </source>
</evidence>
<dbReference type="RefSeq" id="WP_359806423.1">
    <property type="nucleotide sequence ID" value="NZ_JBEXZO010000019.1"/>
</dbReference>
<sequence length="252" mass="26869">MTSTLLTPWWKRRPAAAPGDGAGTEGSAAATRILDLHAAGIQRLLADARGAAPDGGGERALVLAAHRLISDRIRPVYAMNDTQPASRTLGRGRGSCSQRLAVLEAVARAAGVRTRVRGLLVDGSFWYPRFPRLRPLVPDAVVLAWPEFRVDGAWVNVSELYAPLDVLGARDPRGFTNTGSQTLFEALSSTAVDWDGSMCGTDSCPSYDLSAMVRRDLGRFSSRDELFAAHGQTLCLPARVAGGAVLGRMTPA</sequence>
<feature type="region of interest" description="Disordered" evidence="1">
    <location>
        <begin position="1"/>
        <end position="26"/>
    </location>
</feature>
<gene>
    <name evidence="3" type="ORF">ABZ508_18905</name>
</gene>
<organism evidence="3 4">
    <name type="scientific">Streptomyces lavendulocolor</name>
    <dbReference type="NCBI Taxonomy" id="67316"/>
    <lineage>
        <taxon>Bacteria</taxon>
        <taxon>Bacillati</taxon>
        <taxon>Actinomycetota</taxon>
        <taxon>Actinomycetes</taxon>
        <taxon>Kitasatosporales</taxon>
        <taxon>Streptomycetaceae</taxon>
        <taxon>Streptomyces</taxon>
    </lineage>
</organism>
<keyword evidence="4" id="KW-1185">Reference proteome</keyword>
<comment type="caution">
    <text evidence="3">The sequence shown here is derived from an EMBL/GenBank/DDBJ whole genome shotgun (WGS) entry which is preliminary data.</text>
</comment>
<dbReference type="InterPro" id="IPR038765">
    <property type="entry name" value="Papain-like_cys_pep_sf"/>
</dbReference>
<protein>
    <submittedName>
        <fullName evidence="3">Transglutaminase domain-containing protein</fullName>
    </submittedName>
</protein>
<reference evidence="3 4" key="1">
    <citation type="submission" date="2024-06" db="EMBL/GenBank/DDBJ databases">
        <title>The Natural Products Discovery Center: Release of the First 8490 Sequenced Strains for Exploring Actinobacteria Biosynthetic Diversity.</title>
        <authorList>
            <person name="Kalkreuter E."/>
            <person name="Kautsar S.A."/>
            <person name="Yang D."/>
            <person name="Bader C.D."/>
            <person name="Teijaro C.N."/>
            <person name="Fluegel L."/>
            <person name="Davis C.M."/>
            <person name="Simpson J.R."/>
            <person name="Lauterbach L."/>
            <person name="Steele A.D."/>
            <person name="Gui C."/>
            <person name="Meng S."/>
            <person name="Li G."/>
            <person name="Viehrig K."/>
            <person name="Ye F."/>
            <person name="Su P."/>
            <person name="Kiefer A.F."/>
            <person name="Nichols A."/>
            <person name="Cepeda A.J."/>
            <person name="Yan W."/>
            <person name="Fan B."/>
            <person name="Jiang Y."/>
            <person name="Adhikari A."/>
            <person name="Zheng C.-J."/>
            <person name="Schuster L."/>
            <person name="Cowan T.M."/>
            <person name="Smanski M.J."/>
            <person name="Chevrette M.G."/>
            <person name="De Carvalho L.P.S."/>
            <person name="Shen B."/>
        </authorList>
    </citation>
    <scope>NUCLEOTIDE SEQUENCE [LARGE SCALE GENOMIC DNA]</scope>
    <source>
        <strain evidence="3 4">NPDC006337</strain>
    </source>
</reference>
<dbReference type="Proteomes" id="UP001550378">
    <property type="component" value="Unassembled WGS sequence"/>
</dbReference>
<name>A0ABV2WAB1_9ACTN</name>